<dbReference type="PROSITE" id="PS51184">
    <property type="entry name" value="JMJC"/>
    <property type="match status" value="1"/>
</dbReference>
<accession>A0AAX6H649</accession>
<dbReference type="EMBL" id="JANAVB010000194">
    <property type="protein sequence ID" value="KAJ6854319.1"/>
    <property type="molecule type" value="Genomic_DNA"/>
</dbReference>
<dbReference type="Gene3D" id="2.60.120.650">
    <property type="entry name" value="Cupin"/>
    <property type="match status" value="1"/>
</dbReference>
<keyword evidence="1" id="KW-0479">Metal-binding</keyword>
<dbReference type="Pfam" id="PF02373">
    <property type="entry name" value="JmjC"/>
    <property type="match status" value="1"/>
</dbReference>
<protein>
    <submittedName>
        <fullName evidence="5">Lysine-specific demethylase JMJ706-like isoform X7</fullName>
    </submittedName>
    <submittedName>
        <fullName evidence="4">Lysine-specific demethylase-like isoform X7</fullName>
    </submittedName>
</protein>
<evidence type="ECO:0000313" key="6">
    <source>
        <dbReference type="Proteomes" id="UP001140949"/>
    </source>
</evidence>
<feature type="domain" description="JmjC" evidence="3">
    <location>
        <begin position="1"/>
        <end position="141"/>
    </location>
</feature>
<gene>
    <name evidence="5" type="ORF">M6B38_102440</name>
    <name evidence="4" type="ORF">M6B38_327350</name>
</gene>
<dbReference type="GO" id="GO:0141052">
    <property type="term" value="F:histone H3 demethylase activity"/>
    <property type="evidence" value="ECO:0007669"/>
    <property type="project" value="UniProtKB-ARBA"/>
</dbReference>
<dbReference type="Proteomes" id="UP001140949">
    <property type="component" value="Unassembled WGS sequence"/>
</dbReference>
<keyword evidence="2" id="KW-0408">Iron</keyword>
<name>A0AAX6H649_IRIPA</name>
<evidence type="ECO:0000259" key="3">
    <source>
        <dbReference type="PROSITE" id="PS51184"/>
    </source>
</evidence>
<comment type="caution">
    <text evidence="4">The sequence shown here is derived from an EMBL/GenBank/DDBJ whole genome shotgun (WGS) entry which is preliminary data.</text>
</comment>
<dbReference type="GO" id="GO:0000785">
    <property type="term" value="C:chromatin"/>
    <property type="evidence" value="ECO:0007669"/>
    <property type="project" value="TreeGrafter"/>
</dbReference>
<dbReference type="PANTHER" id="PTHR10694">
    <property type="entry name" value="LYSINE-SPECIFIC DEMETHYLASE"/>
    <property type="match status" value="1"/>
</dbReference>
<evidence type="ECO:0000313" key="5">
    <source>
        <dbReference type="EMBL" id="KAJ6854319.1"/>
    </source>
</evidence>
<proteinExistence type="predicted"/>
<reference evidence="4" key="2">
    <citation type="submission" date="2023-04" db="EMBL/GenBank/DDBJ databases">
        <authorList>
            <person name="Bruccoleri R.E."/>
            <person name="Oakeley E.J."/>
            <person name="Faust A.-M."/>
            <person name="Dessus-Babus S."/>
            <person name="Altorfer M."/>
            <person name="Burckhardt D."/>
            <person name="Oertli M."/>
            <person name="Naumann U."/>
            <person name="Petersen F."/>
            <person name="Wong J."/>
        </authorList>
    </citation>
    <scope>NUCLEOTIDE SEQUENCE</scope>
    <source>
        <strain evidence="4">GSM-AAB239-AS_SAM_17_03QT</strain>
        <tissue evidence="4">Leaf</tissue>
    </source>
</reference>
<dbReference type="SUPFAM" id="SSF51197">
    <property type="entry name" value="Clavaminate synthase-like"/>
    <property type="match status" value="1"/>
</dbReference>
<sequence length="371" mass="42475">MLYIGMLFSMFAWHVEDHYLYSINYHHCGAFKTWYGIPGHAAPVFEKVVQEHVYNQEILSSEGVDAAFDVLLGKTTMFPPNILLEHNVPVYKAVQKPGEFIITFPRAYHAGFSHGFNCGEAVNFAIGDWFSLGAVASWRYALLNRTPLLPHEELLCRESMLLYDCLSNPKDPVLLAEDLPSQRCIKVSFVHLMRFHHRARWWIKKFGAQACYSNISVAVPCSMCQRDCYVAYLKCNCTVNPMCLRHESEIRNCPCGRNRVIYLRMDLLELESASKKFENEDGISEEVQKQVQLGDESCLQSKLFLCTKDDGYKLYCEIKFEATTQIGEHVKWNSQGLDCTYLKNDLRLTAQESVSSARSTWLDGNSLQNDV</sequence>
<evidence type="ECO:0000256" key="2">
    <source>
        <dbReference type="ARBA" id="ARBA00023004"/>
    </source>
</evidence>
<dbReference type="GO" id="GO:0005634">
    <property type="term" value="C:nucleus"/>
    <property type="evidence" value="ECO:0007669"/>
    <property type="project" value="TreeGrafter"/>
</dbReference>
<reference evidence="4" key="1">
    <citation type="journal article" date="2023" name="GigaByte">
        <title>Genome assembly of the bearded iris, Iris pallida Lam.</title>
        <authorList>
            <person name="Bruccoleri R.E."/>
            <person name="Oakeley E.J."/>
            <person name="Faust A.M.E."/>
            <person name="Altorfer M."/>
            <person name="Dessus-Babus S."/>
            <person name="Burckhardt D."/>
            <person name="Oertli M."/>
            <person name="Naumann U."/>
            <person name="Petersen F."/>
            <person name="Wong J."/>
        </authorList>
    </citation>
    <scope>NUCLEOTIDE SEQUENCE</scope>
    <source>
        <strain evidence="4">GSM-AAB239-AS_SAM_17_03QT</strain>
    </source>
</reference>
<dbReference type="EMBL" id="JANAVB010012200">
    <property type="protein sequence ID" value="KAJ6836293.1"/>
    <property type="molecule type" value="Genomic_DNA"/>
</dbReference>
<keyword evidence="6" id="KW-1185">Reference proteome</keyword>
<organism evidence="4 6">
    <name type="scientific">Iris pallida</name>
    <name type="common">Sweet iris</name>
    <dbReference type="NCBI Taxonomy" id="29817"/>
    <lineage>
        <taxon>Eukaryota</taxon>
        <taxon>Viridiplantae</taxon>
        <taxon>Streptophyta</taxon>
        <taxon>Embryophyta</taxon>
        <taxon>Tracheophyta</taxon>
        <taxon>Spermatophyta</taxon>
        <taxon>Magnoliopsida</taxon>
        <taxon>Liliopsida</taxon>
        <taxon>Asparagales</taxon>
        <taxon>Iridaceae</taxon>
        <taxon>Iridoideae</taxon>
        <taxon>Irideae</taxon>
        <taxon>Iris</taxon>
    </lineage>
</organism>
<dbReference type="InterPro" id="IPR003347">
    <property type="entry name" value="JmjC_dom"/>
</dbReference>
<dbReference type="GO" id="GO:0046872">
    <property type="term" value="F:metal ion binding"/>
    <property type="evidence" value="ECO:0007669"/>
    <property type="project" value="UniProtKB-KW"/>
</dbReference>
<dbReference type="PANTHER" id="PTHR10694:SF33">
    <property type="entry name" value="LYSINE-SPECIFIC DEMETHYLASE 5"/>
    <property type="match status" value="1"/>
</dbReference>
<dbReference type="SMART" id="SM00558">
    <property type="entry name" value="JmjC"/>
    <property type="match status" value="1"/>
</dbReference>
<dbReference type="Pfam" id="PF02928">
    <property type="entry name" value="zf-C5HC2"/>
    <property type="match status" value="1"/>
</dbReference>
<evidence type="ECO:0000256" key="1">
    <source>
        <dbReference type="ARBA" id="ARBA00022723"/>
    </source>
</evidence>
<evidence type="ECO:0000313" key="4">
    <source>
        <dbReference type="EMBL" id="KAJ6836293.1"/>
    </source>
</evidence>
<dbReference type="InterPro" id="IPR004198">
    <property type="entry name" value="Znf_C5HC2"/>
</dbReference>
<dbReference type="AlphaFoldDB" id="A0AAX6H649"/>
<dbReference type="GO" id="GO:0010468">
    <property type="term" value="P:regulation of gene expression"/>
    <property type="evidence" value="ECO:0007669"/>
    <property type="project" value="TreeGrafter"/>
</dbReference>